<comment type="catalytic activity">
    <reaction evidence="7">
        <text>riboflavin + ATP = FMN + ADP + H(+)</text>
        <dbReference type="Rhea" id="RHEA:14357"/>
        <dbReference type="ChEBI" id="CHEBI:15378"/>
        <dbReference type="ChEBI" id="CHEBI:30616"/>
        <dbReference type="ChEBI" id="CHEBI:57986"/>
        <dbReference type="ChEBI" id="CHEBI:58210"/>
        <dbReference type="ChEBI" id="CHEBI:456216"/>
        <dbReference type="EC" id="2.7.1.26"/>
    </reaction>
</comment>
<keyword evidence="2" id="KW-0285">Flavoprotein</keyword>
<sequence>MGTFSGIVQKGTRRAAALGFPTVNIPLEDSRVSGIYAALVKVDAKEYPAAAYADQKQKVLEAHVLDASLDLYGKEVIIELLKKIRDDKSFENDNALRSAVAADIVAVRKYFANGAV</sequence>
<dbReference type="Pfam" id="PF01687">
    <property type="entry name" value="Flavokinase"/>
    <property type="match status" value="1"/>
</dbReference>
<dbReference type="GO" id="GO:0008531">
    <property type="term" value="F:riboflavin kinase activity"/>
    <property type="evidence" value="ECO:0007669"/>
    <property type="project" value="UniProtKB-EC"/>
</dbReference>
<organism evidence="9 10">
    <name type="scientific">Candidatus Kaiserbacteria bacterium RIFCSPLOWO2_01_FULL_54_13</name>
    <dbReference type="NCBI Taxonomy" id="1798512"/>
    <lineage>
        <taxon>Bacteria</taxon>
        <taxon>Candidatus Kaiseribacteriota</taxon>
    </lineage>
</organism>
<proteinExistence type="predicted"/>
<dbReference type="Proteomes" id="UP000177372">
    <property type="component" value="Unassembled WGS sequence"/>
</dbReference>
<dbReference type="InterPro" id="IPR023465">
    <property type="entry name" value="Riboflavin_kinase_dom_sf"/>
</dbReference>
<keyword evidence="5" id="KW-0547">Nucleotide-binding</keyword>
<evidence type="ECO:0000313" key="9">
    <source>
        <dbReference type="EMBL" id="OGG79744.1"/>
    </source>
</evidence>
<reference evidence="9 10" key="1">
    <citation type="journal article" date="2016" name="Nat. Commun.">
        <title>Thousands of microbial genomes shed light on interconnected biogeochemical processes in an aquifer system.</title>
        <authorList>
            <person name="Anantharaman K."/>
            <person name="Brown C.T."/>
            <person name="Hug L.A."/>
            <person name="Sharon I."/>
            <person name="Castelle C.J."/>
            <person name="Probst A.J."/>
            <person name="Thomas B.C."/>
            <person name="Singh A."/>
            <person name="Wilkins M.J."/>
            <person name="Karaoz U."/>
            <person name="Brodie E.L."/>
            <person name="Williams K.H."/>
            <person name="Hubbard S.S."/>
            <person name="Banfield J.F."/>
        </authorList>
    </citation>
    <scope>NUCLEOTIDE SEQUENCE [LARGE SCALE GENOMIC DNA]</scope>
</reference>
<evidence type="ECO:0000256" key="2">
    <source>
        <dbReference type="ARBA" id="ARBA00022630"/>
    </source>
</evidence>
<keyword evidence="4" id="KW-0808">Transferase</keyword>
<dbReference type="EMBL" id="MFLZ01000020">
    <property type="protein sequence ID" value="OGG79744.1"/>
    <property type="molecule type" value="Genomic_DNA"/>
</dbReference>
<evidence type="ECO:0000256" key="4">
    <source>
        <dbReference type="ARBA" id="ARBA00022679"/>
    </source>
</evidence>
<feature type="domain" description="Riboflavin kinase" evidence="8">
    <location>
        <begin position="3"/>
        <end position="112"/>
    </location>
</feature>
<evidence type="ECO:0000256" key="1">
    <source>
        <dbReference type="ARBA" id="ARBA00012105"/>
    </source>
</evidence>
<evidence type="ECO:0000256" key="7">
    <source>
        <dbReference type="ARBA" id="ARBA00047880"/>
    </source>
</evidence>
<dbReference type="PANTHER" id="PTHR22749">
    <property type="entry name" value="RIBOFLAVIN KINASE/FMN ADENYLYLTRANSFERASE"/>
    <property type="match status" value="1"/>
</dbReference>
<dbReference type="PANTHER" id="PTHR22749:SF6">
    <property type="entry name" value="RIBOFLAVIN KINASE"/>
    <property type="match status" value="1"/>
</dbReference>
<gene>
    <name evidence="9" type="ORF">A3A39_04440</name>
</gene>
<evidence type="ECO:0000259" key="8">
    <source>
        <dbReference type="SMART" id="SM00904"/>
    </source>
</evidence>
<dbReference type="AlphaFoldDB" id="A0A1F6F1J6"/>
<dbReference type="STRING" id="1798512.A3A39_04440"/>
<dbReference type="InterPro" id="IPR015865">
    <property type="entry name" value="Riboflavin_kinase_bac/euk"/>
</dbReference>
<evidence type="ECO:0000313" key="10">
    <source>
        <dbReference type="Proteomes" id="UP000177372"/>
    </source>
</evidence>
<dbReference type="GO" id="GO:0005524">
    <property type="term" value="F:ATP binding"/>
    <property type="evidence" value="ECO:0007669"/>
    <property type="project" value="UniProtKB-KW"/>
</dbReference>
<evidence type="ECO:0000256" key="3">
    <source>
        <dbReference type="ARBA" id="ARBA00022643"/>
    </source>
</evidence>
<evidence type="ECO:0000256" key="5">
    <source>
        <dbReference type="ARBA" id="ARBA00022741"/>
    </source>
</evidence>
<keyword evidence="6" id="KW-0067">ATP-binding</keyword>
<dbReference type="SMART" id="SM00904">
    <property type="entry name" value="Flavokinase"/>
    <property type="match status" value="1"/>
</dbReference>
<dbReference type="GO" id="GO:0009231">
    <property type="term" value="P:riboflavin biosynthetic process"/>
    <property type="evidence" value="ECO:0007669"/>
    <property type="project" value="InterPro"/>
</dbReference>
<accession>A0A1F6F1J6</accession>
<protein>
    <recommendedName>
        <fullName evidence="1">riboflavin kinase</fullName>
        <ecNumber evidence="1">2.7.1.26</ecNumber>
    </recommendedName>
</protein>
<keyword evidence="3" id="KW-0288">FMN</keyword>
<dbReference type="GO" id="GO:0009398">
    <property type="term" value="P:FMN biosynthetic process"/>
    <property type="evidence" value="ECO:0007669"/>
    <property type="project" value="TreeGrafter"/>
</dbReference>
<dbReference type="Gene3D" id="2.40.30.30">
    <property type="entry name" value="Riboflavin kinase-like"/>
    <property type="match status" value="1"/>
</dbReference>
<dbReference type="EC" id="2.7.1.26" evidence="1"/>
<evidence type="ECO:0000256" key="6">
    <source>
        <dbReference type="ARBA" id="ARBA00022840"/>
    </source>
</evidence>
<dbReference type="SUPFAM" id="SSF82114">
    <property type="entry name" value="Riboflavin kinase-like"/>
    <property type="match status" value="1"/>
</dbReference>
<dbReference type="InterPro" id="IPR023468">
    <property type="entry name" value="Riboflavin_kinase"/>
</dbReference>
<name>A0A1F6F1J6_9BACT</name>
<comment type="caution">
    <text evidence="9">The sequence shown here is derived from an EMBL/GenBank/DDBJ whole genome shotgun (WGS) entry which is preliminary data.</text>
</comment>